<accession>A0A0M9A068</accession>
<dbReference type="EMBL" id="KQ435803">
    <property type="protein sequence ID" value="KOX73139.1"/>
    <property type="molecule type" value="Genomic_DNA"/>
</dbReference>
<proteinExistence type="predicted"/>
<dbReference type="Proteomes" id="UP000053105">
    <property type="component" value="Unassembled WGS sequence"/>
</dbReference>
<organism evidence="1 2">
    <name type="scientific">Melipona quadrifasciata</name>
    <dbReference type="NCBI Taxonomy" id="166423"/>
    <lineage>
        <taxon>Eukaryota</taxon>
        <taxon>Metazoa</taxon>
        <taxon>Ecdysozoa</taxon>
        <taxon>Arthropoda</taxon>
        <taxon>Hexapoda</taxon>
        <taxon>Insecta</taxon>
        <taxon>Pterygota</taxon>
        <taxon>Neoptera</taxon>
        <taxon>Endopterygota</taxon>
        <taxon>Hymenoptera</taxon>
        <taxon>Apocrita</taxon>
        <taxon>Aculeata</taxon>
        <taxon>Apoidea</taxon>
        <taxon>Anthophila</taxon>
        <taxon>Apidae</taxon>
        <taxon>Melipona</taxon>
    </lineage>
</organism>
<protein>
    <submittedName>
        <fullName evidence="1">Uncharacterized protein</fullName>
    </submittedName>
</protein>
<reference evidence="1 2" key="1">
    <citation type="submission" date="2015-07" db="EMBL/GenBank/DDBJ databases">
        <title>The genome of Melipona quadrifasciata.</title>
        <authorList>
            <person name="Pan H."/>
            <person name="Kapheim K."/>
        </authorList>
    </citation>
    <scope>NUCLEOTIDE SEQUENCE [LARGE SCALE GENOMIC DNA]</scope>
    <source>
        <strain evidence="1">0111107301</strain>
        <tissue evidence="1">Whole body</tissue>
    </source>
</reference>
<evidence type="ECO:0000313" key="1">
    <source>
        <dbReference type="EMBL" id="KOX73139.1"/>
    </source>
</evidence>
<keyword evidence="2" id="KW-1185">Reference proteome</keyword>
<gene>
    <name evidence="1" type="ORF">WN51_14626</name>
</gene>
<evidence type="ECO:0000313" key="2">
    <source>
        <dbReference type="Proteomes" id="UP000053105"/>
    </source>
</evidence>
<dbReference type="AlphaFoldDB" id="A0A0M9A068"/>
<name>A0A0M9A068_9HYME</name>
<sequence>MEIHMENLQQNFKVKEIFSLALYSTRHEGKIFQRTIDRNLIVLLKNGKKIS</sequence>